<evidence type="ECO:0000256" key="3">
    <source>
        <dbReference type="ARBA" id="ARBA00023163"/>
    </source>
</evidence>
<dbReference type="EC" id="2.3.1.48" evidence="7"/>
<comment type="subcellular location">
    <subcellularLocation>
        <location evidence="1">Nucleus</location>
    </subcellularLocation>
</comment>
<evidence type="ECO:0000256" key="4">
    <source>
        <dbReference type="ARBA" id="ARBA00023242"/>
    </source>
</evidence>
<organism evidence="7 8">
    <name type="scientific">Stemphylium lycopersici</name>
    <name type="common">Tomato gray leaf spot disease fungus</name>
    <name type="synonym">Thyrospora lycopersici</name>
    <dbReference type="NCBI Taxonomy" id="183478"/>
    <lineage>
        <taxon>Eukaryota</taxon>
        <taxon>Fungi</taxon>
        <taxon>Dikarya</taxon>
        <taxon>Ascomycota</taxon>
        <taxon>Pezizomycotina</taxon>
        <taxon>Dothideomycetes</taxon>
        <taxon>Pleosporomycetidae</taxon>
        <taxon>Pleosporales</taxon>
        <taxon>Pleosporineae</taxon>
        <taxon>Pleosporaceae</taxon>
        <taxon>Stemphylium</taxon>
    </lineage>
</organism>
<comment type="caution">
    <text evidence="7">The sequence shown here is derived from an EMBL/GenBank/DDBJ whole genome shotgun (WGS) entry which is preliminary data.</text>
</comment>
<sequence>MTTTILIPPHNTSLEDPEIYHQTLSIMSRDLDRFTYRFPSDNAPASNSDYHHDPRHDIQEQRPYHVWNPPPSPIRPPTNVQSTFDSDTIINTSQSPPAIINPAALSNPMFTPMNSAARVHDPAATISPSQTHFDTNVSPSAISESEQSRRDSMYSREEDSKWRISRPQPIKGRKRTTEHIEPGSARAIYLEKNRKAASKCRKKQKAEQEALAEKSRDCDATNRLLRAEKQMLQNEVQELKALLGQHVDCPDQRIARWLQMEADRLASSPRYRP</sequence>
<dbReference type="GO" id="GO:0003700">
    <property type="term" value="F:DNA-binding transcription factor activity"/>
    <property type="evidence" value="ECO:0007669"/>
    <property type="project" value="InterPro"/>
</dbReference>
<feature type="region of interest" description="Disordered" evidence="5">
    <location>
        <begin position="62"/>
        <end position="81"/>
    </location>
</feature>
<dbReference type="STRING" id="183478.A0A364MXL5"/>
<feature type="region of interest" description="Disordered" evidence="5">
    <location>
        <begin position="127"/>
        <end position="163"/>
    </location>
</feature>
<dbReference type="PANTHER" id="PTHR19304">
    <property type="entry name" value="CYCLIC-AMP RESPONSE ELEMENT BINDING PROTEIN"/>
    <property type="match status" value="1"/>
</dbReference>
<dbReference type="Gene3D" id="1.20.5.170">
    <property type="match status" value="1"/>
</dbReference>
<feature type="domain" description="BZIP" evidence="6">
    <location>
        <begin position="191"/>
        <end position="246"/>
    </location>
</feature>
<dbReference type="InterPro" id="IPR004827">
    <property type="entry name" value="bZIP"/>
</dbReference>
<dbReference type="SUPFAM" id="SSF57959">
    <property type="entry name" value="Leucine zipper domain"/>
    <property type="match status" value="1"/>
</dbReference>
<dbReference type="Proteomes" id="UP000249619">
    <property type="component" value="Unassembled WGS sequence"/>
</dbReference>
<accession>A0A364MXL5</accession>
<dbReference type="Pfam" id="PF00170">
    <property type="entry name" value="bZIP_1"/>
    <property type="match status" value="1"/>
</dbReference>
<evidence type="ECO:0000313" key="7">
    <source>
        <dbReference type="EMBL" id="RAR06581.1"/>
    </source>
</evidence>
<dbReference type="SMART" id="SM00338">
    <property type="entry name" value="BRLZ"/>
    <property type="match status" value="1"/>
</dbReference>
<dbReference type="AlphaFoldDB" id="A0A364MXL5"/>
<name>A0A364MXL5_STELY</name>
<keyword evidence="2" id="KW-0805">Transcription regulation</keyword>
<gene>
    <name evidence="7" type="ORF">DDE83_006916</name>
</gene>
<keyword evidence="7" id="KW-0012">Acyltransferase</keyword>
<dbReference type="InterPro" id="IPR046347">
    <property type="entry name" value="bZIP_sf"/>
</dbReference>
<dbReference type="GO" id="GO:0061733">
    <property type="term" value="F:protein-lysine-acetyltransferase activity"/>
    <property type="evidence" value="ECO:0007669"/>
    <property type="project" value="UniProtKB-EC"/>
</dbReference>
<proteinExistence type="predicted"/>
<keyword evidence="3" id="KW-0804">Transcription</keyword>
<reference evidence="8" key="1">
    <citation type="submission" date="2018-05" db="EMBL/GenBank/DDBJ databases">
        <title>Draft genome sequence of Stemphylium lycopersici strain CIDEFI 213.</title>
        <authorList>
            <person name="Medina R."/>
            <person name="Franco M.E.E."/>
            <person name="Lucentini C.G."/>
            <person name="Saparrat M.C.N."/>
            <person name="Balatti P.A."/>
        </authorList>
    </citation>
    <scope>NUCLEOTIDE SEQUENCE [LARGE SCALE GENOMIC DNA]</scope>
    <source>
        <strain evidence="8">CIDEFI 213</strain>
    </source>
</reference>
<evidence type="ECO:0000259" key="6">
    <source>
        <dbReference type="PROSITE" id="PS50217"/>
    </source>
</evidence>
<keyword evidence="4" id="KW-0539">Nucleus</keyword>
<dbReference type="EMBL" id="QGDH01000114">
    <property type="protein sequence ID" value="RAR06581.1"/>
    <property type="molecule type" value="Genomic_DNA"/>
</dbReference>
<keyword evidence="7" id="KW-0808">Transferase</keyword>
<evidence type="ECO:0000313" key="8">
    <source>
        <dbReference type="Proteomes" id="UP000249619"/>
    </source>
</evidence>
<keyword evidence="8" id="KW-1185">Reference proteome</keyword>
<protein>
    <submittedName>
        <fullName evidence="7">Cyclic amp-dependent transcription factor atf-2 isoform x1</fullName>
        <ecNumber evidence="7">2.3.1.48</ecNumber>
    </submittedName>
</protein>
<feature type="compositionally biased region" description="Polar residues" evidence="5">
    <location>
        <begin position="127"/>
        <end position="145"/>
    </location>
</feature>
<feature type="compositionally biased region" description="Basic and acidic residues" evidence="5">
    <location>
        <begin position="146"/>
        <end position="162"/>
    </location>
</feature>
<dbReference type="PROSITE" id="PS50217">
    <property type="entry name" value="BZIP"/>
    <property type="match status" value="1"/>
</dbReference>
<dbReference type="GO" id="GO:0005634">
    <property type="term" value="C:nucleus"/>
    <property type="evidence" value="ECO:0007669"/>
    <property type="project" value="UniProtKB-SubCell"/>
</dbReference>
<dbReference type="InterPro" id="IPR051027">
    <property type="entry name" value="bZIP_transcription_factors"/>
</dbReference>
<evidence type="ECO:0000256" key="1">
    <source>
        <dbReference type="ARBA" id="ARBA00004123"/>
    </source>
</evidence>
<evidence type="ECO:0000256" key="5">
    <source>
        <dbReference type="SAM" id="MobiDB-lite"/>
    </source>
</evidence>
<evidence type="ECO:0000256" key="2">
    <source>
        <dbReference type="ARBA" id="ARBA00023015"/>
    </source>
</evidence>
<dbReference type="CDD" id="cd14687">
    <property type="entry name" value="bZIP_ATF2"/>
    <property type="match status" value="1"/>
</dbReference>